<gene>
    <name evidence="3" type="ORF">TCLT_LOCUS902</name>
</gene>
<proteinExistence type="predicted"/>
<feature type="region of interest" description="Disordered" evidence="1">
    <location>
        <begin position="580"/>
        <end position="648"/>
    </location>
</feature>
<dbReference type="GO" id="GO:0005874">
    <property type="term" value="C:microtubule"/>
    <property type="evidence" value="ECO:0007669"/>
    <property type="project" value="TreeGrafter"/>
</dbReference>
<dbReference type="SUPFAM" id="SSF89837">
    <property type="entry name" value="Doublecortin (DC)"/>
    <property type="match status" value="1"/>
</dbReference>
<dbReference type="OrthoDB" id="1738954at2759"/>
<feature type="compositionally biased region" description="Polar residues" evidence="1">
    <location>
        <begin position="171"/>
        <end position="194"/>
    </location>
</feature>
<dbReference type="PANTHER" id="PTHR23004">
    <property type="entry name" value="DOUBLECORTIN DOMAIN CONTAINING 2"/>
    <property type="match status" value="1"/>
</dbReference>
<dbReference type="EMBL" id="UYYF01000086">
    <property type="protein sequence ID" value="VDM96068.1"/>
    <property type="molecule type" value="Genomic_DNA"/>
</dbReference>
<dbReference type="WBParaSite" id="TCLT_0000090101-mRNA-1">
    <property type="protein sequence ID" value="TCLT_0000090101-mRNA-1"/>
    <property type="gene ID" value="TCLT_0000090101"/>
</dbReference>
<dbReference type="GO" id="GO:0005815">
    <property type="term" value="C:microtubule organizing center"/>
    <property type="evidence" value="ECO:0007669"/>
    <property type="project" value="TreeGrafter"/>
</dbReference>
<dbReference type="Pfam" id="PF03607">
    <property type="entry name" value="DCX"/>
    <property type="match status" value="1"/>
</dbReference>
<dbReference type="SMART" id="SM00537">
    <property type="entry name" value="DCX"/>
    <property type="match status" value="1"/>
</dbReference>
<dbReference type="PROSITE" id="PS50309">
    <property type="entry name" value="DC"/>
    <property type="match status" value="1"/>
</dbReference>
<dbReference type="AlphaFoldDB" id="A0A0N5CLC0"/>
<evidence type="ECO:0000259" key="2">
    <source>
        <dbReference type="PROSITE" id="PS50309"/>
    </source>
</evidence>
<evidence type="ECO:0000313" key="5">
    <source>
        <dbReference type="WBParaSite" id="TCLT_0000090101-mRNA-1"/>
    </source>
</evidence>
<dbReference type="InterPro" id="IPR003533">
    <property type="entry name" value="Doublecortin_dom"/>
</dbReference>
<evidence type="ECO:0000256" key="1">
    <source>
        <dbReference type="SAM" id="MobiDB-lite"/>
    </source>
</evidence>
<feature type="compositionally biased region" description="Basic and acidic residues" evidence="1">
    <location>
        <begin position="614"/>
        <end position="648"/>
    </location>
</feature>
<sequence length="749" mass="84387">MAATNLNFNTYITHLGESVNMNYRGMRITVYKNGDQYDTGTIVVVSRKRFKHWLTFLDFLTKKLNLMAPVHELYRIDGLHIQHFDEIENGGSYVAVSQGPFLYKPYGLTPEEREKWNISPKIDSVEQGTLDSAESVDIYLKQRGYTSRTGLPFPFDGGICAGHSLMDVRRSSTTSAGQYSTAQNSKAENNLNTGESDEKESIKWDRFRDKQAKTTITNEFDKNSSTTLTLNSTFNVPQRANVQTGNQKLSGEVVDCKDMHSNYHNSNISQIESTTTTKSTTSESSSEPKMQQTVSVRRKDDLSARGAPVVHIPDSSREFSNSLNAEKIGAYGEVQSTSFNQPSPEALITIGNEEASIKASNSSIIVVNISTRQNKRDDRRYDERKESQTTPLISAFDGGTLENARSNKSDMNTPASYQSSTLLPTISNTSALEQLADNSAPSDQPSTLSLTKSLENNHCNENNVQIQSQELSNSVPVNNSLQGEEASLQQFEESKVSEQNKLQLKYDDSSAKKPNSEEANVAKLQISDASVNETENKVNEGICLNSNISYLQKADTESSAYEDYQTKAANKSNFEEEVNVQMSQTSSNLSKDSQRFKKDNCSRDRKRVTLVTPSEEKRNDVDCDTLKSHEESMNTRNSRNSDKKNDYRRQKKLAYVSDMSIDTGYILPKNDDDSIISRKTENWKFHEKYQIQDETGYEADFTPRIQLSQNETVYVKSDGHRTDLDLELRVTRLSTQNSYDPDFKDYDFI</sequence>
<dbReference type="InterPro" id="IPR036572">
    <property type="entry name" value="Doublecortin_dom_sf"/>
</dbReference>
<dbReference type="GO" id="GO:0035556">
    <property type="term" value="P:intracellular signal transduction"/>
    <property type="evidence" value="ECO:0007669"/>
    <property type="project" value="InterPro"/>
</dbReference>
<reference evidence="5" key="1">
    <citation type="submission" date="2017-02" db="UniProtKB">
        <authorList>
            <consortium name="WormBaseParasite"/>
        </authorList>
    </citation>
    <scope>IDENTIFICATION</scope>
</reference>
<dbReference type="Gene3D" id="3.10.20.230">
    <property type="entry name" value="Doublecortin domain"/>
    <property type="match status" value="1"/>
</dbReference>
<feature type="compositionally biased region" description="Polar residues" evidence="1">
    <location>
        <begin position="580"/>
        <end position="591"/>
    </location>
</feature>
<feature type="compositionally biased region" description="Basic and acidic residues" evidence="1">
    <location>
        <begin position="499"/>
        <end position="516"/>
    </location>
</feature>
<feature type="region of interest" description="Disordered" evidence="1">
    <location>
        <begin position="263"/>
        <end position="305"/>
    </location>
</feature>
<feature type="compositionally biased region" description="Basic and acidic residues" evidence="1">
    <location>
        <begin position="374"/>
        <end position="387"/>
    </location>
</feature>
<accession>A0A0N5CLC0</accession>
<feature type="compositionally biased region" description="Basic and acidic residues" evidence="1">
    <location>
        <begin position="592"/>
        <end position="603"/>
    </location>
</feature>
<feature type="region of interest" description="Disordered" evidence="1">
    <location>
        <begin position="171"/>
        <end position="201"/>
    </location>
</feature>
<dbReference type="Proteomes" id="UP000276776">
    <property type="component" value="Unassembled WGS sequence"/>
</dbReference>
<dbReference type="PANTHER" id="PTHR23004:SF22">
    <property type="entry name" value="DOUBLECORTIN DOMAIN-CONTAINING PROTEIN"/>
    <property type="match status" value="1"/>
</dbReference>
<keyword evidence="4" id="KW-1185">Reference proteome</keyword>
<feature type="domain" description="Doublecortin" evidence="2">
    <location>
        <begin position="26"/>
        <end position="107"/>
    </location>
</feature>
<name>A0A0N5CLC0_THECL</name>
<organism evidence="5">
    <name type="scientific">Thelazia callipaeda</name>
    <name type="common">Oriental eyeworm</name>
    <name type="synonym">Parasitic nematode</name>
    <dbReference type="NCBI Taxonomy" id="103827"/>
    <lineage>
        <taxon>Eukaryota</taxon>
        <taxon>Metazoa</taxon>
        <taxon>Ecdysozoa</taxon>
        <taxon>Nematoda</taxon>
        <taxon>Chromadorea</taxon>
        <taxon>Rhabditida</taxon>
        <taxon>Spirurina</taxon>
        <taxon>Spiruromorpha</taxon>
        <taxon>Thelazioidea</taxon>
        <taxon>Thelaziidae</taxon>
        <taxon>Thelazia</taxon>
    </lineage>
</organism>
<feature type="region of interest" description="Disordered" evidence="1">
    <location>
        <begin position="372"/>
        <end position="420"/>
    </location>
</feature>
<reference evidence="3 4" key="2">
    <citation type="submission" date="2018-11" db="EMBL/GenBank/DDBJ databases">
        <authorList>
            <consortium name="Pathogen Informatics"/>
        </authorList>
    </citation>
    <scope>NUCLEOTIDE SEQUENCE [LARGE SCALE GENOMIC DNA]</scope>
</reference>
<evidence type="ECO:0000313" key="3">
    <source>
        <dbReference type="EMBL" id="VDM96068.1"/>
    </source>
</evidence>
<feature type="compositionally biased region" description="Polar residues" evidence="1">
    <location>
        <begin position="403"/>
        <end position="420"/>
    </location>
</feature>
<protein>
    <submittedName>
        <fullName evidence="5">Doublecortin domain-containing protein</fullName>
    </submittedName>
</protein>
<feature type="compositionally biased region" description="Low complexity" evidence="1">
    <location>
        <begin position="272"/>
        <end position="287"/>
    </location>
</feature>
<evidence type="ECO:0000313" key="4">
    <source>
        <dbReference type="Proteomes" id="UP000276776"/>
    </source>
</evidence>
<feature type="region of interest" description="Disordered" evidence="1">
    <location>
        <begin position="499"/>
        <end position="519"/>
    </location>
</feature>